<dbReference type="Pfam" id="PF03572">
    <property type="entry name" value="Peptidase_S41"/>
    <property type="match status" value="1"/>
</dbReference>
<sequence>MLAAVVLLGGWWLGYSQNGRQNLKSDLNLYSRILESVLRNYVEEPNSHELIESSINGMLGSLDPMCELMDPEEYNELMVGTRGKYGGLGIWITIRDEVLTVVSPLKDTPAERIGIQSGDRIVKIEGESTEGITLKEAVNTLRGDPGTKVTITIEREGLDELIDYTLTREVITVDNIPFYELLEGDIGYIPLVHFSEGAGENLEDAVQELVGMGAKKLILDIRNNHGGLLTEAVRVTENFLPVGKTIVSTRGRIQASNKEFKSLREPSFGDYPLVILVNGGSASASEILAGAIQDWDRGLVMGDTTFGKGSVQTTLPVGDGYVLKLTTAKYYTPSGRCIHKGEELAESPDSVYRTIGNLQREVTGGGGIIPDLVVEPGKYSAFETDLLRRDVFQKFASRYAVAHPELPRPVVVDASAVGEFAAYLTDEEIAYSDEDLDKSREFVMRRIEEEISLKLYGREEAYRVALKHDKIVEKAKELLSKASSREDVFSLASGS</sequence>
<evidence type="ECO:0000313" key="8">
    <source>
        <dbReference type="Proteomes" id="UP000051124"/>
    </source>
</evidence>
<dbReference type="SUPFAM" id="SSF50156">
    <property type="entry name" value="PDZ domain-like"/>
    <property type="match status" value="1"/>
</dbReference>
<protein>
    <recommendedName>
        <fullName evidence="6">PDZ domain-containing protein</fullName>
    </recommendedName>
</protein>
<dbReference type="Gene3D" id="2.30.42.10">
    <property type="match status" value="1"/>
</dbReference>
<dbReference type="FunFam" id="2.30.42.10:FF:000063">
    <property type="entry name" value="Peptidase, S41 family"/>
    <property type="match status" value="1"/>
</dbReference>
<dbReference type="Proteomes" id="UP000051124">
    <property type="component" value="Unassembled WGS sequence"/>
</dbReference>
<dbReference type="Gene3D" id="3.90.226.10">
    <property type="entry name" value="2-enoyl-CoA Hydratase, Chain A, domain 1"/>
    <property type="match status" value="1"/>
</dbReference>
<evidence type="ECO:0000256" key="1">
    <source>
        <dbReference type="ARBA" id="ARBA00009179"/>
    </source>
</evidence>
<evidence type="ECO:0000256" key="4">
    <source>
        <dbReference type="ARBA" id="ARBA00022825"/>
    </source>
</evidence>
<evidence type="ECO:0000259" key="6">
    <source>
        <dbReference type="PROSITE" id="PS50106"/>
    </source>
</evidence>
<dbReference type="CDD" id="cd07560">
    <property type="entry name" value="Peptidase_S41_CPP"/>
    <property type="match status" value="1"/>
</dbReference>
<dbReference type="GO" id="GO:0008236">
    <property type="term" value="F:serine-type peptidase activity"/>
    <property type="evidence" value="ECO:0007669"/>
    <property type="project" value="UniProtKB-KW"/>
</dbReference>
<comment type="similarity">
    <text evidence="1 5">Belongs to the peptidase S41A family.</text>
</comment>
<organism evidence="7 8">
    <name type="scientific">candidate division TA06 bacterium DG_26</name>
    <dbReference type="NCBI Taxonomy" id="1703771"/>
    <lineage>
        <taxon>Bacteria</taxon>
        <taxon>Bacteria division TA06</taxon>
    </lineage>
</organism>
<comment type="caution">
    <text evidence="7">The sequence shown here is derived from an EMBL/GenBank/DDBJ whole genome shotgun (WGS) entry which is preliminary data.</text>
</comment>
<dbReference type="GO" id="GO:0006508">
    <property type="term" value="P:proteolysis"/>
    <property type="evidence" value="ECO:0007669"/>
    <property type="project" value="UniProtKB-KW"/>
</dbReference>
<dbReference type="EMBL" id="LIZT01000053">
    <property type="protein sequence ID" value="KPJ49557.1"/>
    <property type="molecule type" value="Genomic_DNA"/>
</dbReference>
<dbReference type="PANTHER" id="PTHR32060">
    <property type="entry name" value="TAIL-SPECIFIC PROTEASE"/>
    <property type="match status" value="1"/>
</dbReference>
<dbReference type="InterPro" id="IPR001478">
    <property type="entry name" value="PDZ"/>
</dbReference>
<dbReference type="Pfam" id="PF17820">
    <property type="entry name" value="PDZ_6"/>
    <property type="match status" value="1"/>
</dbReference>
<dbReference type="CDD" id="cd06782">
    <property type="entry name" value="cpPDZ_CPP-like"/>
    <property type="match status" value="1"/>
</dbReference>
<name>A0A0S7WHA7_UNCT6</name>
<dbReference type="InterPro" id="IPR029045">
    <property type="entry name" value="ClpP/crotonase-like_dom_sf"/>
</dbReference>
<reference evidence="7 8" key="1">
    <citation type="journal article" date="2015" name="Microbiome">
        <title>Genomic resolution of linkages in carbon, nitrogen, and sulfur cycling among widespread estuary sediment bacteria.</title>
        <authorList>
            <person name="Baker B.J."/>
            <person name="Lazar C.S."/>
            <person name="Teske A.P."/>
            <person name="Dick G.J."/>
        </authorList>
    </citation>
    <scope>NUCLEOTIDE SEQUENCE [LARGE SCALE GENOMIC DNA]</scope>
    <source>
        <strain evidence="7">DG_26</strain>
    </source>
</reference>
<keyword evidence="3 5" id="KW-0378">Hydrolase</keyword>
<dbReference type="SMART" id="SM00245">
    <property type="entry name" value="TSPc"/>
    <property type="match status" value="1"/>
</dbReference>
<accession>A0A0S7WHA7</accession>
<keyword evidence="4 5" id="KW-0720">Serine protease</keyword>
<evidence type="ECO:0000256" key="3">
    <source>
        <dbReference type="ARBA" id="ARBA00022801"/>
    </source>
</evidence>
<dbReference type="GO" id="GO:0007165">
    <property type="term" value="P:signal transduction"/>
    <property type="evidence" value="ECO:0007669"/>
    <property type="project" value="TreeGrafter"/>
</dbReference>
<evidence type="ECO:0000256" key="5">
    <source>
        <dbReference type="RuleBase" id="RU004404"/>
    </source>
</evidence>
<dbReference type="PROSITE" id="PS50106">
    <property type="entry name" value="PDZ"/>
    <property type="match status" value="1"/>
</dbReference>
<dbReference type="InterPro" id="IPR005151">
    <property type="entry name" value="Tail-specific_protease"/>
</dbReference>
<dbReference type="PATRIC" id="fig|1703771.3.peg.251"/>
<feature type="domain" description="PDZ" evidence="6">
    <location>
        <begin position="74"/>
        <end position="142"/>
    </location>
</feature>
<dbReference type="SMART" id="SM00228">
    <property type="entry name" value="PDZ"/>
    <property type="match status" value="1"/>
</dbReference>
<dbReference type="GO" id="GO:0030288">
    <property type="term" value="C:outer membrane-bounded periplasmic space"/>
    <property type="evidence" value="ECO:0007669"/>
    <property type="project" value="TreeGrafter"/>
</dbReference>
<dbReference type="GO" id="GO:0004175">
    <property type="term" value="F:endopeptidase activity"/>
    <property type="evidence" value="ECO:0007669"/>
    <property type="project" value="TreeGrafter"/>
</dbReference>
<dbReference type="PANTHER" id="PTHR32060:SF30">
    <property type="entry name" value="CARBOXY-TERMINAL PROCESSING PROTEASE CTPA"/>
    <property type="match status" value="1"/>
</dbReference>
<gene>
    <name evidence="7" type="ORF">AMJ40_05275</name>
</gene>
<dbReference type="SUPFAM" id="SSF52096">
    <property type="entry name" value="ClpP/crotonase"/>
    <property type="match status" value="1"/>
</dbReference>
<dbReference type="Gene3D" id="3.30.750.44">
    <property type="match status" value="1"/>
</dbReference>
<proteinExistence type="inferred from homology"/>
<dbReference type="NCBIfam" id="TIGR00225">
    <property type="entry name" value="prc"/>
    <property type="match status" value="1"/>
</dbReference>
<dbReference type="InterPro" id="IPR041489">
    <property type="entry name" value="PDZ_6"/>
</dbReference>
<dbReference type="AlphaFoldDB" id="A0A0S7WHA7"/>
<evidence type="ECO:0000256" key="2">
    <source>
        <dbReference type="ARBA" id="ARBA00022670"/>
    </source>
</evidence>
<evidence type="ECO:0000313" key="7">
    <source>
        <dbReference type="EMBL" id="KPJ49557.1"/>
    </source>
</evidence>
<dbReference type="InterPro" id="IPR004447">
    <property type="entry name" value="Peptidase_S41A"/>
</dbReference>
<keyword evidence="2 5" id="KW-0645">Protease</keyword>
<dbReference type="InterPro" id="IPR036034">
    <property type="entry name" value="PDZ_sf"/>
</dbReference>